<protein>
    <submittedName>
        <fullName evidence="1">Uncharacterized protein</fullName>
    </submittedName>
</protein>
<comment type="caution">
    <text evidence="1">The sequence shown here is derived from an EMBL/GenBank/DDBJ whole genome shotgun (WGS) entry which is preliminary data.</text>
</comment>
<evidence type="ECO:0000313" key="2">
    <source>
        <dbReference type="Proteomes" id="UP000701853"/>
    </source>
</evidence>
<name>A0A8J5Z273_9ROSI</name>
<dbReference type="AlphaFoldDB" id="A0A8J5Z273"/>
<keyword evidence="2" id="KW-1185">Reference proteome</keyword>
<dbReference type="PANTHER" id="PTHR38365">
    <property type="entry name" value="C2 DOMAIN-CONTAINING PROTEIN-RELATED"/>
    <property type="match status" value="1"/>
</dbReference>
<reference evidence="1 2" key="1">
    <citation type="journal article" date="2021" name="bioRxiv">
        <title>The Gossypium anomalum genome as a resource for cotton improvement and evolutionary analysis of hybrid incompatibility.</title>
        <authorList>
            <person name="Grover C.E."/>
            <person name="Yuan D."/>
            <person name="Arick M.A."/>
            <person name="Miller E.R."/>
            <person name="Hu G."/>
            <person name="Peterson D.G."/>
            <person name="Wendel J.F."/>
            <person name="Udall J.A."/>
        </authorList>
    </citation>
    <scope>NUCLEOTIDE SEQUENCE [LARGE SCALE GENOMIC DNA]</scope>
    <source>
        <strain evidence="1">JFW-Udall</strain>
        <tissue evidence="1">Leaf</tissue>
    </source>
</reference>
<gene>
    <name evidence="1" type="ORF">CXB51_020651</name>
</gene>
<dbReference type="Proteomes" id="UP000701853">
    <property type="component" value="Chromosome 8"/>
</dbReference>
<sequence length="77" mass="8299">MRIGGNPGPSRGYIVVGRAKVALPKLPGIKESQRVGLVRLIDGQTVGEGHIIISLTLIQVKKGLRKTTYLDVAMIHL</sequence>
<dbReference type="EMBL" id="JAHUZN010000008">
    <property type="protein sequence ID" value="KAG8487105.1"/>
    <property type="molecule type" value="Genomic_DNA"/>
</dbReference>
<organism evidence="1 2">
    <name type="scientific">Gossypium anomalum</name>
    <dbReference type="NCBI Taxonomy" id="47600"/>
    <lineage>
        <taxon>Eukaryota</taxon>
        <taxon>Viridiplantae</taxon>
        <taxon>Streptophyta</taxon>
        <taxon>Embryophyta</taxon>
        <taxon>Tracheophyta</taxon>
        <taxon>Spermatophyta</taxon>
        <taxon>Magnoliopsida</taxon>
        <taxon>eudicotyledons</taxon>
        <taxon>Gunneridae</taxon>
        <taxon>Pentapetalae</taxon>
        <taxon>rosids</taxon>
        <taxon>malvids</taxon>
        <taxon>Malvales</taxon>
        <taxon>Malvaceae</taxon>
        <taxon>Malvoideae</taxon>
        <taxon>Gossypium</taxon>
    </lineage>
</organism>
<evidence type="ECO:0000313" key="1">
    <source>
        <dbReference type="EMBL" id="KAG8487105.1"/>
    </source>
</evidence>
<accession>A0A8J5Z273</accession>
<dbReference type="PANTHER" id="PTHR38365:SF1">
    <property type="entry name" value="C2 DOMAIN-CONTAINING PROTEIN"/>
    <property type="match status" value="1"/>
</dbReference>
<dbReference type="OrthoDB" id="1039460at2759"/>
<proteinExistence type="predicted"/>